<protein>
    <submittedName>
        <fullName evidence="2">Uncharacterized protein</fullName>
    </submittedName>
</protein>
<dbReference type="Proteomes" id="UP000594638">
    <property type="component" value="Unassembled WGS sequence"/>
</dbReference>
<feature type="non-terminal residue" evidence="2">
    <location>
        <position position="1"/>
    </location>
</feature>
<accession>A0A8S0Q8I2</accession>
<evidence type="ECO:0000256" key="1">
    <source>
        <dbReference type="SAM" id="MobiDB-lite"/>
    </source>
</evidence>
<proteinExistence type="predicted"/>
<gene>
    <name evidence="2" type="ORF">OLEA9_A097050</name>
</gene>
<feature type="region of interest" description="Disordered" evidence="1">
    <location>
        <begin position="1"/>
        <end position="68"/>
    </location>
</feature>
<keyword evidence="3" id="KW-1185">Reference proteome</keyword>
<feature type="non-terminal residue" evidence="2">
    <location>
        <position position="84"/>
    </location>
</feature>
<name>A0A8S0Q8I2_OLEEU</name>
<organism evidence="2 3">
    <name type="scientific">Olea europaea subsp. europaea</name>
    <dbReference type="NCBI Taxonomy" id="158383"/>
    <lineage>
        <taxon>Eukaryota</taxon>
        <taxon>Viridiplantae</taxon>
        <taxon>Streptophyta</taxon>
        <taxon>Embryophyta</taxon>
        <taxon>Tracheophyta</taxon>
        <taxon>Spermatophyta</taxon>
        <taxon>Magnoliopsida</taxon>
        <taxon>eudicotyledons</taxon>
        <taxon>Gunneridae</taxon>
        <taxon>Pentapetalae</taxon>
        <taxon>asterids</taxon>
        <taxon>lamiids</taxon>
        <taxon>Lamiales</taxon>
        <taxon>Oleaceae</taxon>
        <taxon>Oleeae</taxon>
        <taxon>Olea</taxon>
    </lineage>
</organism>
<comment type="caution">
    <text evidence="2">The sequence shown here is derived from an EMBL/GenBank/DDBJ whole genome shotgun (WGS) entry which is preliminary data.</text>
</comment>
<evidence type="ECO:0000313" key="2">
    <source>
        <dbReference type="EMBL" id="CAA2962685.1"/>
    </source>
</evidence>
<sequence length="84" mass="9440">LHRDESEQDNGGPTIRRPAGLAREKRLRRRNALMNFPGLRAKSPGPPSDRPIDRSTNRPIDGGRRARVSYDDARAAALRQVARQ</sequence>
<feature type="compositionally biased region" description="Basic and acidic residues" evidence="1">
    <location>
        <begin position="50"/>
        <end position="68"/>
    </location>
</feature>
<dbReference type="Gramene" id="OE9A097050T1">
    <property type="protein sequence ID" value="OE9A097050C1"/>
    <property type="gene ID" value="OE9A097050"/>
</dbReference>
<reference evidence="2 3" key="1">
    <citation type="submission" date="2019-12" db="EMBL/GenBank/DDBJ databases">
        <authorList>
            <person name="Alioto T."/>
            <person name="Alioto T."/>
            <person name="Gomez Garrido J."/>
        </authorList>
    </citation>
    <scope>NUCLEOTIDE SEQUENCE [LARGE SCALE GENOMIC DNA]</scope>
</reference>
<dbReference type="AlphaFoldDB" id="A0A8S0Q8I2"/>
<dbReference type="EMBL" id="CACTIH010001321">
    <property type="protein sequence ID" value="CAA2962685.1"/>
    <property type="molecule type" value="Genomic_DNA"/>
</dbReference>
<evidence type="ECO:0000313" key="3">
    <source>
        <dbReference type="Proteomes" id="UP000594638"/>
    </source>
</evidence>